<name>A0ABX0DZB9_9ACTN</name>
<keyword evidence="5" id="KW-1185">Reference proteome</keyword>
<dbReference type="Pfam" id="PF25137">
    <property type="entry name" value="ADH_Fe_C"/>
    <property type="match status" value="1"/>
</dbReference>
<evidence type="ECO:0000259" key="3">
    <source>
        <dbReference type="Pfam" id="PF25137"/>
    </source>
</evidence>
<protein>
    <submittedName>
        <fullName evidence="4">Phosphonoacetaldehyde reductase</fullName>
    </submittedName>
</protein>
<dbReference type="InterPro" id="IPR035873">
    <property type="entry name" value="PhpC"/>
</dbReference>
<dbReference type="Gene3D" id="1.20.1090.10">
    <property type="entry name" value="Dehydroquinate synthase-like - alpha domain"/>
    <property type="match status" value="1"/>
</dbReference>
<comment type="caution">
    <text evidence="4">The sequence shown here is derived from an EMBL/GenBank/DDBJ whole genome shotgun (WGS) entry which is preliminary data.</text>
</comment>
<dbReference type="Gene3D" id="3.40.50.1970">
    <property type="match status" value="1"/>
</dbReference>
<feature type="domain" description="Alcohol dehydrogenase iron-type/glycerol dehydrogenase GldA" evidence="2">
    <location>
        <begin position="18"/>
        <end position="172"/>
    </location>
</feature>
<dbReference type="InterPro" id="IPR039697">
    <property type="entry name" value="Alcohol_dehydrogenase_Fe"/>
</dbReference>
<evidence type="ECO:0000313" key="5">
    <source>
        <dbReference type="Proteomes" id="UP001518140"/>
    </source>
</evidence>
<dbReference type="RefSeq" id="WP_165342176.1">
    <property type="nucleotide sequence ID" value="NZ_JAAKZX010000096.1"/>
</dbReference>
<evidence type="ECO:0000256" key="1">
    <source>
        <dbReference type="ARBA" id="ARBA00023002"/>
    </source>
</evidence>
<accession>A0ABX0DZB9</accession>
<dbReference type="EMBL" id="JAAKZX010000096">
    <property type="protein sequence ID" value="NGO45623.1"/>
    <property type="molecule type" value="Genomic_DNA"/>
</dbReference>
<dbReference type="SUPFAM" id="SSF56796">
    <property type="entry name" value="Dehydroquinate synthase-like"/>
    <property type="match status" value="1"/>
</dbReference>
<gene>
    <name evidence="4" type="ORF">G6048_26940</name>
</gene>
<dbReference type="PANTHER" id="PTHR11496">
    <property type="entry name" value="ALCOHOL DEHYDROGENASE"/>
    <property type="match status" value="1"/>
</dbReference>
<dbReference type="Pfam" id="PF00465">
    <property type="entry name" value="Fe-ADH"/>
    <property type="match status" value="1"/>
</dbReference>
<dbReference type="CDD" id="cd08182">
    <property type="entry name" value="HEPD"/>
    <property type="match status" value="1"/>
</dbReference>
<feature type="domain" description="Fe-containing alcohol dehydrogenase-like C-terminal" evidence="3">
    <location>
        <begin position="186"/>
        <end position="279"/>
    </location>
</feature>
<reference evidence="4 5" key="1">
    <citation type="submission" date="2020-02" db="EMBL/GenBank/DDBJ databases">
        <title>Whole-genome analyses of novel actinobacteria.</title>
        <authorList>
            <person name="Sahin N."/>
            <person name="Tokatli A."/>
        </authorList>
    </citation>
    <scope>NUCLEOTIDE SEQUENCE [LARGE SCALE GENOMIC DNA]</scope>
    <source>
        <strain evidence="4 5">YC419</strain>
    </source>
</reference>
<dbReference type="PANTHER" id="PTHR11496:SF103">
    <property type="entry name" value="DEHYDROGENASE, PUTATIVE-RELATED"/>
    <property type="match status" value="1"/>
</dbReference>
<dbReference type="Proteomes" id="UP001518140">
    <property type="component" value="Unassembled WGS sequence"/>
</dbReference>
<evidence type="ECO:0000259" key="2">
    <source>
        <dbReference type="Pfam" id="PF00465"/>
    </source>
</evidence>
<proteinExistence type="predicted"/>
<organism evidence="4 5">
    <name type="scientific">Streptomyces ureilyticus</name>
    <dbReference type="NCBI Taxonomy" id="1775131"/>
    <lineage>
        <taxon>Bacteria</taxon>
        <taxon>Bacillati</taxon>
        <taxon>Actinomycetota</taxon>
        <taxon>Actinomycetes</taxon>
        <taxon>Kitasatosporales</taxon>
        <taxon>Streptomycetaceae</taxon>
        <taxon>Streptomyces</taxon>
    </lineage>
</organism>
<dbReference type="InterPro" id="IPR056798">
    <property type="entry name" value="ADH_Fe_C"/>
</dbReference>
<dbReference type="InterPro" id="IPR001670">
    <property type="entry name" value="ADH_Fe/GldA"/>
</dbReference>
<evidence type="ECO:0000313" key="4">
    <source>
        <dbReference type="EMBL" id="NGO45623.1"/>
    </source>
</evidence>
<sequence>MNRRTELGTGSGHITVLLEGRGSFAEVPRLCAGRRVLVVASEGALRRVPVAAWPAADVVTFISFQPNPTLAQAVEAAMLCQASGADLVVGLGGGSALDVAKAGRVLPGDVAAAEEIIAGRRPATADGRQLLLVPTTAGTGSEVTQFATLYRGHRKVSLDTPVARTDFAVVDPALTETCPPGLTWTCALDTLAHAVESLWSIRSTAESREQATAALRLLVPVLLHADDLPDPAERDQLSRAATLAGRAIDITRTTAAHAMSYPLTARLGIPHGLACALNLLWLAPLVEGAKAEQVIDARGHEAVQDAVGTLHDLFRTADGTDLATVLRTVLDRRAPRPYTSVRYDTSLDLLVREGMSSDRMSGTPVRIERSQARAGLETVLRGDSREGVRHTCATTG</sequence>
<keyword evidence="1" id="KW-0560">Oxidoreductase</keyword>